<dbReference type="Proteomes" id="UP000320176">
    <property type="component" value="Unassembled WGS sequence"/>
</dbReference>
<sequence>MQKIGEATAKAIVNAPIELINLGEWMFTITSEEYAACAEAHQSAAQGRLASGKRFSVNLETTENILIVQHYLEKLSERDHVIGFSPNSMFWLSDTEYAFAEVTWEVKVVKIDETRCELICRAFSETEDEAFVARLHNALKEAPAGYNPLQQHIEEETSLFAKDIERKALAGVWGS</sequence>
<organism evidence="1 2">
    <name type="scientific">Stieleria varia</name>
    <dbReference type="NCBI Taxonomy" id="2528005"/>
    <lineage>
        <taxon>Bacteria</taxon>
        <taxon>Pseudomonadati</taxon>
        <taxon>Planctomycetota</taxon>
        <taxon>Planctomycetia</taxon>
        <taxon>Pirellulales</taxon>
        <taxon>Pirellulaceae</taxon>
        <taxon>Stieleria</taxon>
    </lineage>
</organism>
<dbReference type="EMBL" id="SJPN01000004">
    <property type="protein sequence ID" value="TWU02940.1"/>
    <property type="molecule type" value="Genomic_DNA"/>
</dbReference>
<comment type="caution">
    <text evidence="1">The sequence shown here is derived from an EMBL/GenBank/DDBJ whole genome shotgun (WGS) entry which is preliminary data.</text>
</comment>
<protein>
    <submittedName>
        <fullName evidence="1">Uncharacterized protein</fullName>
    </submittedName>
</protein>
<evidence type="ECO:0000313" key="1">
    <source>
        <dbReference type="EMBL" id="TWU02940.1"/>
    </source>
</evidence>
<accession>A0A5C6AT97</accession>
<dbReference type="RefSeq" id="WP_146521173.1">
    <property type="nucleotide sequence ID" value="NZ_CP151726.1"/>
</dbReference>
<name>A0A5C6AT97_9BACT</name>
<evidence type="ECO:0000313" key="2">
    <source>
        <dbReference type="Proteomes" id="UP000320176"/>
    </source>
</evidence>
<gene>
    <name evidence="1" type="ORF">Pla52n_40280</name>
</gene>
<dbReference type="OrthoDB" id="7554712at2"/>
<keyword evidence="2" id="KW-1185">Reference proteome</keyword>
<proteinExistence type="predicted"/>
<reference evidence="1 2" key="1">
    <citation type="submission" date="2019-02" db="EMBL/GenBank/DDBJ databases">
        <title>Deep-cultivation of Planctomycetes and their phenomic and genomic characterization uncovers novel biology.</title>
        <authorList>
            <person name="Wiegand S."/>
            <person name="Jogler M."/>
            <person name="Boedeker C."/>
            <person name="Pinto D."/>
            <person name="Vollmers J."/>
            <person name="Rivas-Marin E."/>
            <person name="Kohn T."/>
            <person name="Peeters S.H."/>
            <person name="Heuer A."/>
            <person name="Rast P."/>
            <person name="Oberbeckmann S."/>
            <person name="Bunk B."/>
            <person name="Jeske O."/>
            <person name="Meyerdierks A."/>
            <person name="Storesund J.E."/>
            <person name="Kallscheuer N."/>
            <person name="Luecker S."/>
            <person name="Lage O.M."/>
            <person name="Pohl T."/>
            <person name="Merkel B.J."/>
            <person name="Hornburger P."/>
            <person name="Mueller R.-W."/>
            <person name="Bruemmer F."/>
            <person name="Labrenz M."/>
            <person name="Spormann A.M."/>
            <person name="Op Den Camp H."/>
            <person name="Overmann J."/>
            <person name="Amann R."/>
            <person name="Jetten M.S.M."/>
            <person name="Mascher T."/>
            <person name="Medema M.H."/>
            <person name="Devos D.P."/>
            <person name="Kaster A.-K."/>
            <person name="Ovreas L."/>
            <person name="Rohde M."/>
            <person name="Galperin M.Y."/>
            <person name="Jogler C."/>
        </authorList>
    </citation>
    <scope>NUCLEOTIDE SEQUENCE [LARGE SCALE GENOMIC DNA]</scope>
    <source>
        <strain evidence="1 2">Pla52n</strain>
    </source>
</reference>
<dbReference type="AlphaFoldDB" id="A0A5C6AT97"/>